<dbReference type="EMBL" id="JAMPJU010000013">
    <property type="protein sequence ID" value="MCV9883516.1"/>
    <property type="molecule type" value="Genomic_DNA"/>
</dbReference>
<reference evidence="1" key="1">
    <citation type="submission" date="2022-04" db="EMBL/GenBank/DDBJ databases">
        <title>Brenneria sp. isolated from walnut trees in Serbia.</title>
        <authorList>
            <person name="Gasic K."/>
            <person name="Zlatkovic N."/>
            <person name="Kuzmanovic N."/>
        </authorList>
    </citation>
    <scope>NUCLEOTIDE SEQUENCE</scope>
    <source>
        <strain evidence="2">KBI 423</strain>
        <strain evidence="1">KBI 447</strain>
    </source>
</reference>
<evidence type="ECO:0000313" key="2">
    <source>
        <dbReference type="EMBL" id="MCV9883516.1"/>
    </source>
</evidence>
<accession>A0AA42C323</accession>
<keyword evidence="3" id="KW-1185">Reference proteome</keyword>
<organism evidence="1 4">
    <name type="scientific">Brenneria izbisi</name>
    <dbReference type="NCBI Taxonomy" id="2939450"/>
    <lineage>
        <taxon>Bacteria</taxon>
        <taxon>Pseudomonadati</taxon>
        <taxon>Pseudomonadota</taxon>
        <taxon>Gammaproteobacteria</taxon>
        <taxon>Enterobacterales</taxon>
        <taxon>Pectobacteriaceae</taxon>
        <taxon>Brenneria</taxon>
    </lineage>
</organism>
<evidence type="ECO:0000313" key="3">
    <source>
        <dbReference type="Proteomes" id="UP001165568"/>
    </source>
</evidence>
<dbReference type="Proteomes" id="UP001165569">
    <property type="component" value="Unassembled WGS sequence"/>
</dbReference>
<proteinExistence type="predicted"/>
<dbReference type="RefSeq" id="WP_264091194.1">
    <property type="nucleotide sequence ID" value="NZ_JAMPJT010000013.1"/>
</dbReference>
<evidence type="ECO:0000313" key="1">
    <source>
        <dbReference type="EMBL" id="MCV9880208.1"/>
    </source>
</evidence>
<protein>
    <submittedName>
        <fullName evidence="1">Uncharacterized protein</fullName>
    </submittedName>
</protein>
<dbReference type="AlphaFoldDB" id="A0AA42C323"/>
<dbReference type="EMBL" id="JAMPJT010000013">
    <property type="protein sequence ID" value="MCV9880208.1"/>
    <property type="molecule type" value="Genomic_DNA"/>
</dbReference>
<name>A0AA42C323_9GAMM</name>
<sequence>MIISKITNPTYQVLRLKDVQCREEQAIASMRDETAFLALLTAKTPIHRDNHHKNKAIFYGGFHGAVFTININKIDN</sequence>
<gene>
    <name evidence="1" type="ORF">NC803_15280</name>
    <name evidence="2" type="ORF">NC856_14685</name>
</gene>
<dbReference type="Proteomes" id="UP001165568">
    <property type="component" value="Unassembled WGS sequence"/>
</dbReference>
<comment type="caution">
    <text evidence="1">The sequence shown here is derived from an EMBL/GenBank/DDBJ whole genome shotgun (WGS) entry which is preliminary data.</text>
</comment>
<evidence type="ECO:0000313" key="4">
    <source>
        <dbReference type="Proteomes" id="UP001165569"/>
    </source>
</evidence>